<dbReference type="EMBL" id="JAANIU010004586">
    <property type="protein sequence ID" value="KAG1554666.1"/>
    <property type="molecule type" value="Genomic_DNA"/>
</dbReference>
<dbReference type="GO" id="GO:0005829">
    <property type="term" value="C:cytosol"/>
    <property type="evidence" value="ECO:0007669"/>
    <property type="project" value="TreeGrafter"/>
</dbReference>
<dbReference type="Gene3D" id="3.40.190.290">
    <property type="match status" value="1"/>
</dbReference>
<dbReference type="PANTHER" id="PTHR30419">
    <property type="entry name" value="HTH-TYPE TRANSCRIPTIONAL REGULATOR YBHD"/>
    <property type="match status" value="1"/>
</dbReference>
<organism evidence="3 4">
    <name type="scientific">Rhizopus delemar</name>
    <dbReference type="NCBI Taxonomy" id="936053"/>
    <lineage>
        <taxon>Eukaryota</taxon>
        <taxon>Fungi</taxon>
        <taxon>Fungi incertae sedis</taxon>
        <taxon>Mucoromycota</taxon>
        <taxon>Mucoromycotina</taxon>
        <taxon>Mucoromycetes</taxon>
        <taxon>Mucorales</taxon>
        <taxon>Mucorineae</taxon>
        <taxon>Rhizopodaceae</taxon>
        <taxon>Rhizopus</taxon>
    </lineage>
</organism>
<comment type="caution">
    <text evidence="3">The sequence shown here is derived from an EMBL/GenBank/DDBJ whole genome shotgun (WGS) entry which is preliminary data.</text>
</comment>
<evidence type="ECO:0000256" key="1">
    <source>
        <dbReference type="SAM" id="SignalP"/>
    </source>
</evidence>
<dbReference type="SUPFAM" id="SSF53850">
    <property type="entry name" value="Periplasmic binding protein-like II"/>
    <property type="match status" value="1"/>
</dbReference>
<feature type="signal peptide" evidence="1">
    <location>
        <begin position="1"/>
        <end position="16"/>
    </location>
</feature>
<evidence type="ECO:0000313" key="4">
    <source>
        <dbReference type="Proteomes" id="UP000740926"/>
    </source>
</evidence>
<sequence>MVHLLDVIALLLRGGADLGHQIADPAHVGHDLVHGAAGTLDLGGTGPDVGHRLIAQLLDLLGGAGRTLRQLADLGGDHREAAAMFAGTRSLHRGIQCEDVGLEGDAIDHSDDVDDAPRRCIDHRHRLHHLVHHAAAPCGDIGRPTGQLAGLARVGGGALHCLGEPLHRHRGFLQRRRLLLGALRQVAVALGDLGRTDRDGIGGELDLADDRGHRLDQRVDAVAQFGDRALLVGRGHAPGQIALLGCGHHLAGLRNRTLHRLVLMHLRGDVGGIREGVHGTVLDDVRSGVADMGITYVDEVPDEFSVVSLGREAFHVVMPRHHPLSAEAGVTLEQLAPYALVSLPREAQTRRLIDSYASIAAVPLRHAVTVSQFATVMQCVWAGVGIAIVPGGAVPAALSADLVARPLVKPALSQAIGVVFLKERGLTPSASGFLAQLRSDWVQVVPPARARRARRRHTIKQEQKE</sequence>
<evidence type="ECO:0000313" key="3">
    <source>
        <dbReference type="EMBL" id="KAG1554666.1"/>
    </source>
</evidence>
<feature type="chain" id="PRO_5040429489" description="LysR substrate-binding domain-containing protein" evidence="1">
    <location>
        <begin position="17"/>
        <end position="465"/>
    </location>
</feature>
<protein>
    <recommendedName>
        <fullName evidence="2">LysR substrate-binding domain-containing protein</fullName>
    </recommendedName>
</protein>
<evidence type="ECO:0000259" key="2">
    <source>
        <dbReference type="Pfam" id="PF03466"/>
    </source>
</evidence>
<feature type="domain" description="LysR substrate-binding" evidence="2">
    <location>
        <begin position="273"/>
        <end position="439"/>
    </location>
</feature>
<proteinExistence type="predicted"/>
<dbReference type="Proteomes" id="UP000740926">
    <property type="component" value="Unassembled WGS sequence"/>
</dbReference>
<gene>
    <name evidence="3" type="ORF">G6F50_012960</name>
</gene>
<keyword evidence="1" id="KW-0732">Signal</keyword>
<keyword evidence="4" id="KW-1185">Reference proteome</keyword>
<dbReference type="InterPro" id="IPR050950">
    <property type="entry name" value="HTH-type_LysR_regulators"/>
</dbReference>
<name>A0A9P6YQ76_9FUNG</name>
<dbReference type="Pfam" id="PF03466">
    <property type="entry name" value="LysR_substrate"/>
    <property type="match status" value="1"/>
</dbReference>
<dbReference type="AlphaFoldDB" id="A0A9P6YQ76"/>
<reference evidence="3 4" key="1">
    <citation type="journal article" date="2020" name="Microb. Genom.">
        <title>Genetic diversity of clinical and environmental Mucorales isolates obtained from an investigation of mucormycosis cases among solid organ transplant recipients.</title>
        <authorList>
            <person name="Nguyen M.H."/>
            <person name="Kaul D."/>
            <person name="Muto C."/>
            <person name="Cheng S.J."/>
            <person name="Richter R.A."/>
            <person name="Bruno V.M."/>
            <person name="Liu G."/>
            <person name="Beyhan S."/>
            <person name="Sundermann A.J."/>
            <person name="Mounaud S."/>
            <person name="Pasculle A.W."/>
            <person name="Nierman W.C."/>
            <person name="Driscoll E."/>
            <person name="Cumbie R."/>
            <person name="Clancy C.J."/>
            <person name="Dupont C.L."/>
        </authorList>
    </citation>
    <scope>NUCLEOTIDE SEQUENCE [LARGE SCALE GENOMIC DNA]</scope>
    <source>
        <strain evidence="3 4">GL24</strain>
    </source>
</reference>
<dbReference type="GO" id="GO:0006355">
    <property type="term" value="P:regulation of DNA-templated transcription"/>
    <property type="evidence" value="ECO:0007669"/>
    <property type="project" value="TreeGrafter"/>
</dbReference>
<accession>A0A9P6YQ76</accession>
<dbReference type="InterPro" id="IPR005119">
    <property type="entry name" value="LysR_subst-bd"/>
</dbReference>
<dbReference type="PANTHER" id="PTHR30419:SF8">
    <property type="entry name" value="NITROGEN ASSIMILATION TRANSCRIPTIONAL ACTIVATOR-RELATED"/>
    <property type="match status" value="1"/>
</dbReference>